<accession>A0A0E9UUG8</accession>
<sequence length="57" mass="6447">MSCRKKKILFHYVAVTFLTTQNIVGLPVSYQREVQTELNVTCHYSCVLVGQNSEGRG</sequence>
<feature type="signal peptide" evidence="1">
    <location>
        <begin position="1"/>
        <end position="25"/>
    </location>
</feature>
<feature type="chain" id="PRO_5002433355" evidence="1">
    <location>
        <begin position="26"/>
        <end position="57"/>
    </location>
</feature>
<evidence type="ECO:0000256" key="1">
    <source>
        <dbReference type="SAM" id="SignalP"/>
    </source>
</evidence>
<keyword evidence="1" id="KW-0732">Signal</keyword>
<dbReference type="AlphaFoldDB" id="A0A0E9UUG8"/>
<name>A0A0E9UUG8_ANGAN</name>
<dbReference type="EMBL" id="GBXM01039964">
    <property type="protein sequence ID" value="JAH68613.1"/>
    <property type="molecule type" value="Transcribed_RNA"/>
</dbReference>
<proteinExistence type="predicted"/>
<organism evidence="2">
    <name type="scientific">Anguilla anguilla</name>
    <name type="common">European freshwater eel</name>
    <name type="synonym">Muraena anguilla</name>
    <dbReference type="NCBI Taxonomy" id="7936"/>
    <lineage>
        <taxon>Eukaryota</taxon>
        <taxon>Metazoa</taxon>
        <taxon>Chordata</taxon>
        <taxon>Craniata</taxon>
        <taxon>Vertebrata</taxon>
        <taxon>Euteleostomi</taxon>
        <taxon>Actinopterygii</taxon>
        <taxon>Neopterygii</taxon>
        <taxon>Teleostei</taxon>
        <taxon>Anguilliformes</taxon>
        <taxon>Anguillidae</taxon>
        <taxon>Anguilla</taxon>
    </lineage>
</organism>
<protein>
    <submittedName>
        <fullName evidence="2">Uncharacterized protein</fullName>
    </submittedName>
</protein>
<evidence type="ECO:0000313" key="2">
    <source>
        <dbReference type="EMBL" id="JAH68613.1"/>
    </source>
</evidence>
<reference evidence="2" key="2">
    <citation type="journal article" date="2015" name="Fish Shellfish Immunol.">
        <title>Early steps in the European eel (Anguilla anguilla)-Vibrio vulnificus interaction in the gills: Role of the RtxA13 toxin.</title>
        <authorList>
            <person name="Callol A."/>
            <person name="Pajuelo D."/>
            <person name="Ebbesson L."/>
            <person name="Teles M."/>
            <person name="MacKenzie S."/>
            <person name="Amaro C."/>
        </authorList>
    </citation>
    <scope>NUCLEOTIDE SEQUENCE</scope>
</reference>
<reference evidence="2" key="1">
    <citation type="submission" date="2014-11" db="EMBL/GenBank/DDBJ databases">
        <authorList>
            <person name="Amaro Gonzalez C."/>
        </authorList>
    </citation>
    <scope>NUCLEOTIDE SEQUENCE</scope>
</reference>